<gene>
    <name evidence="1" type="ORF">J2S19_001387</name>
</gene>
<accession>A0ABT9ZFV3</accession>
<comment type="caution">
    <text evidence="1">The sequence shown here is derived from an EMBL/GenBank/DDBJ whole genome shotgun (WGS) entry which is preliminary data.</text>
</comment>
<protein>
    <submittedName>
        <fullName evidence="1">Uncharacterized protein</fullName>
    </submittedName>
</protein>
<dbReference type="Proteomes" id="UP001234495">
    <property type="component" value="Unassembled WGS sequence"/>
</dbReference>
<evidence type="ECO:0000313" key="2">
    <source>
        <dbReference type="Proteomes" id="UP001234495"/>
    </source>
</evidence>
<reference evidence="1 2" key="1">
    <citation type="submission" date="2023-07" db="EMBL/GenBank/DDBJ databases">
        <title>Genomic Encyclopedia of Type Strains, Phase IV (KMG-IV): sequencing the most valuable type-strain genomes for metagenomic binning, comparative biology and taxonomic classification.</title>
        <authorList>
            <person name="Goeker M."/>
        </authorList>
    </citation>
    <scope>NUCLEOTIDE SEQUENCE [LARGE SCALE GENOMIC DNA]</scope>
    <source>
        <strain evidence="1 2">DSM 29005</strain>
    </source>
</reference>
<name>A0ABT9ZFV3_9BACI</name>
<dbReference type="Pfam" id="PF25753">
    <property type="entry name" value="SF0329"/>
    <property type="match status" value="1"/>
</dbReference>
<sequence length="201" mass="23369">MKAITMEGKNNMYSPKWSKAKKHLKSFTCESLKDRIDFHVINYRKAHDKLGRAVITVDKKEVLNMCTITSDIALINKESEIRHKQDVDYDVHNYNQNLEIGIQAHNLVKDEGIFAQYDFFDSLEQYFKSPIDKSLASTDMVIKILSLIDKRTGKRTLKKINEAIKNDNEVINYFYEIRCVAEGINIHRVLSNKNNKPKVDD</sequence>
<keyword evidence="2" id="KW-1185">Reference proteome</keyword>
<proteinExistence type="predicted"/>
<dbReference type="EMBL" id="JAUSUD010000004">
    <property type="protein sequence ID" value="MDQ0230135.1"/>
    <property type="molecule type" value="Genomic_DNA"/>
</dbReference>
<evidence type="ECO:0000313" key="1">
    <source>
        <dbReference type="EMBL" id="MDQ0230135.1"/>
    </source>
</evidence>
<organism evidence="1 2">
    <name type="scientific">Metabacillus malikii</name>
    <dbReference type="NCBI Taxonomy" id="1504265"/>
    <lineage>
        <taxon>Bacteria</taxon>
        <taxon>Bacillati</taxon>
        <taxon>Bacillota</taxon>
        <taxon>Bacilli</taxon>
        <taxon>Bacillales</taxon>
        <taxon>Bacillaceae</taxon>
        <taxon>Metabacillus</taxon>
    </lineage>
</organism>
<dbReference type="InterPro" id="IPR057955">
    <property type="entry name" value="SF0329-like"/>
</dbReference>